<evidence type="ECO:0000256" key="2">
    <source>
        <dbReference type="ARBA" id="ARBA00022801"/>
    </source>
</evidence>
<dbReference type="RefSeq" id="WP_338229195.1">
    <property type="nucleotide sequence ID" value="NZ_BTPE01000009.1"/>
</dbReference>
<dbReference type="InterPro" id="IPR012338">
    <property type="entry name" value="Beta-lactam/transpept-like"/>
</dbReference>
<gene>
    <name evidence="4" type="primary">dacB</name>
    <name evidence="4" type="ORF">Ataiwa_26420</name>
</gene>
<keyword evidence="3" id="KW-0732">Signal</keyword>
<protein>
    <submittedName>
        <fullName evidence="4">Serine-type D-Ala-D-Ala carboxypeptidase</fullName>
    </submittedName>
</protein>
<dbReference type="GO" id="GO:0004180">
    <property type="term" value="F:carboxypeptidase activity"/>
    <property type="evidence" value="ECO:0007669"/>
    <property type="project" value="UniProtKB-KW"/>
</dbReference>
<feature type="signal peptide" evidence="3">
    <location>
        <begin position="1"/>
        <end position="20"/>
    </location>
</feature>
<feature type="chain" id="PRO_5045042816" evidence="3">
    <location>
        <begin position="21"/>
        <end position="430"/>
    </location>
</feature>
<name>A0ABQ6Q2G1_9BACT</name>
<keyword evidence="2" id="KW-0378">Hydrolase</keyword>
<keyword evidence="4" id="KW-0121">Carboxypeptidase</keyword>
<organism evidence="4 5">
    <name type="scientific">Algoriphagus taiwanensis</name>
    <dbReference type="NCBI Taxonomy" id="1445656"/>
    <lineage>
        <taxon>Bacteria</taxon>
        <taxon>Pseudomonadati</taxon>
        <taxon>Bacteroidota</taxon>
        <taxon>Cytophagia</taxon>
        <taxon>Cytophagales</taxon>
        <taxon>Cyclobacteriaceae</taxon>
        <taxon>Algoriphagus</taxon>
    </lineage>
</organism>
<dbReference type="PANTHER" id="PTHR30023:SF0">
    <property type="entry name" value="PENICILLIN-SENSITIVE CARBOXYPEPTIDASE A"/>
    <property type="match status" value="1"/>
</dbReference>
<dbReference type="InterPro" id="IPR000667">
    <property type="entry name" value="Peptidase_S13"/>
</dbReference>
<accession>A0ABQ6Q2G1</accession>
<dbReference type="Pfam" id="PF02113">
    <property type="entry name" value="Peptidase_S13"/>
    <property type="match status" value="2"/>
</dbReference>
<reference evidence="4 5" key="1">
    <citation type="submission" date="2023-08" db="EMBL/GenBank/DDBJ databases">
        <title>Draft genome sequence of Algoriphagus taiwanensis.</title>
        <authorList>
            <person name="Takatani N."/>
            <person name="Hosokawa M."/>
            <person name="Sawabe T."/>
        </authorList>
    </citation>
    <scope>NUCLEOTIDE SEQUENCE [LARGE SCALE GENOMIC DNA]</scope>
    <source>
        <strain evidence="4 5">JCM 19755</strain>
    </source>
</reference>
<evidence type="ECO:0000256" key="1">
    <source>
        <dbReference type="ARBA" id="ARBA00006096"/>
    </source>
</evidence>
<evidence type="ECO:0000313" key="5">
    <source>
        <dbReference type="Proteomes" id="UP001307705"/>
    </source>
</evidence>
<comment type="caution">
    <text evidence="4">The sequence shown here is derived from an EMBL/GenBank/DDBJ whole genome shotgun (WGS) entry which is preliminary data.</text>
</comment>
<dbReference type="Gene3D" id="3.40.710.10">
    <property type="entry name" value="DD-peptidase/beta-lactamase superfamily"/>
    <property type="match status" value="2"/>
</dbReference>
<proteinExistence type="inferred from homology"/>
<evidence type="ECO:0000313" key="4">
    <source>
        <dbReference type="EMBL" id="GMQ34370.1"/>
    </source>
</evidence>
<dbReference type="PRINTS" id="PR00922">
    <property type="entry name" value="DADACBPTASE3"/>
</dbReference>
<dbReference type="SUPFAM" id="SSF56601">
    <property type="entry name" value="beta-lactamase/transpeptidase-like"/>
    <property type="match status" value="1"/>
</dbReference>
<keyword evidence="4" id="KW-0645">Protease</keyword>
<dbReference type="Proteomes" id="UP001307705">
    <property type="component" value="Unassembled WGS sequence"/>
</dbReference>
<comment type="similarity">
    <text evidence="1">Belongs to the peptidase S13 family.</text>
</comment>
<dbReference type="EMBL" id="BTPE01000009">
    <property type="protein sequence ID" value="GMQ34370.1"/>
    <property type="molecule type" value="Genomic_DNA"/>
</dbReference>
<evidence type="ECO:0000256" key="3">
    <source>
        <dbReference type="SAM" id="SignalP"/>
    </source>
</evidence>
<sequence length="430" mass="49155">MRLKALFFLAWLITSLPTAAQLSRAQFSSLENILGEKSSFSGHMTGFILYDLDSQKVVYEKNSQLNFIPASTTKLFTLFAAVAILQDSTQTLRYVASGDTLKIWGAGDPSWKYQDFFQPDFEKVWKNYQVIQYSDANQVSPAFGYGWQWDDYYYDYSAERSPLPIYGNLLEVKKVGNRPEVFPSRFQKSISTTTLPIKELERDLHTNDFKYSPTTFLGRERFIPLLTSGQLTAELAQELTGKTWIYKKESLPENNQAFRGAPVFPLLQEMMLESDNFIAEQMLWMVSDHLFQTLDTERAIEYIQKTYFFDLPDQPKWVDGSGLSRHNLFTPRSMVVLIDKLYRIVPEDQLYALLPTGGKTGTLKNTFQAAQPYIFAKSGSMSNHYSLAGLVRTKSGKTYAFAFMNSNFLGRPSAIRAEVEKVMALVREVL</sequence>
<dbReference type="PANTHER" id="PTHR30023">
    <property type="entry name" value="D-ALANYL-D-ALANINE CARBOXYPEPTIDASE"/>
    <property type="match status" value="1"/>
</dbReference>
<keyword evidence="5" id="KW-1185">Reference proteome</keyword>